<name>A0A1T4SPW4_9BACT</name>
<sequence>MKKENKPPVIHQHADYFAAKAAAGDWFKTKHNHECGTVMDEKRETAEGLYISFRSQQDPCLRDRYQVIIA</sequence>
<dbReference type="AlphaFoldDB" id="A0A1T4SPW4"/>
<dbReference type="EMBL" id="FUWZ01000003">
    <property type="protein sequence ID" value="SKA30196.1"/>
    <property type="molecule type" value="Genomic_DNA"/>
</dbReference>
<dbReference type="Proteomes" id="UP000190367">
    <property type="component" value="Unassembled WGS sequence"/>
</dbReference>
<accession>A0A1T4SPW4</accession>
<dbReference type="RefSeq" id="WP_078670609.1">
    <property type="nucleotide sequence ID" value="NZ_FUWZ01000003.1"/>
</dbReference>
<protein>
    <submittedName>
        <fullName evidence="1">Uncharacterized protein</fullName>
    </submittedName>
</protein>
<gene>
    <name evidence="1" type="ORF">SAMN04488128_103238</name>
</gene>
<proteinExistence type="predicted"/>
<evidence type="ECO:0000313" key="2">
    <source>
        <dbReference type="Proteomes" id="UP000190367"/>
    </source>
</evidence>
<evidence type="ECO:0000313" key="1">
    <source>
        <dbReference type="EMBL" id="SKA30196.1"/>
    </source>
</evidence>
<organism evidence="1 2">
    <name type="scientific">Chitinophaga eiseniae</name>
    <dbReference type="NCBI Taxonomy" id="634771"/>
    <lineage>
        <taxon>Bacteria</taxon>
        <taxon>Pseudomonadati</taxon>
        <taxon>Bacteroidota</taxon>
        <taxon>Chitinophagia</taxon>
        <taxon>Chitinophagales</taxon>
        <taxon>Chitinophagaceae</taxon>
        <taxon>Chitinophaga</taxon>
    </lineage>
</organism>
<reference evidence="2" key="1">
    <citation type="submission" date="2017-02" db="EMBL/GenBank/DDBJ databases">
        <authorList>
            <person name="Varghese N."/>
            <person name="Submissions S."/>
        </authorList>
    </citation>
    <scope>NUCLEOTIDE SEQUENCE [LARGE SCALE GENOMIC DNA]</scope>
    <source>
        <strain evidence="2">DSM 22224</strain>
    </source>
</reference>
<keyword evidence="2" id="KW-1185">Reference proteome</keyword>
<dbReference type="STRING" id="634771.SAMN04488128_103238"/>